<evidence type="ECO:0000256" key="4">
    <source>
        <dbReference type="ARBA" id="ARBA00023136"/>
    </source>
</evidence>
<gene>
    <name evidence="9" type="primary">AKAP5</name>
</gene>
<dbReference type="PANTHER" id="PTHR15182">
    <property type="entry name" value="A-KINASE ANCHOR PROTEIN 5-RELATED"/>
    <property type="match status" value="1"/>
</dbReference>
<dbReference type="GO" id="GO:0014069">
    <property type="term" value="C:postsynaptic density"/>
    <property type="evidence" value="ECO:0007669"/>
    <property type="project" value="TreeGrafter"/>
</dbReference>
<feature type="region of interest" description="Disordered" evidence="6">
    <location>
        <begin position="200"/>
        <end position="222"/>
    </location>
</feature>
<feature type="region of interest" description="Disordered" evidence="6">
    <location>
        <begin position="465"/>
        <end position="522"/>
    </location>
</feature>
<accession>A0A6P7YVQ9</accession>
<evidence type="ECO:0000256" key="3">
    <source>
        <dbReference type="ARBA" id="ARBA00022860"/>
    </source>
</evidence>
<dbReference type="CTD" id="9495"/>
<dbReference type="GeneID" id="115478108"/>
<dbReference type="InParanoid" id="A0A6P7YVQ9"/>
<dbReference type="GO" id="GO:0031698">
    <property type="term" value="F:beta-2 adrenergic receptor binding"/>
    <property type="evidence" value="ECO:0007669"/>
    <property type="project" value="TreeGrafter"/>
</dbReference>
<dbReference type="GO" id="GO:0032590">
    <property type="term" value="C:dendrite membrane"/>
    <property type="evidence" value="ECO:0007669"/>
    <property type="project" value="TreeGrafter"/>
</dbReference>
<keyword evidence="8" id="KW-1185">Reference proteome</keyword>
<keyword evidence="4" id="KW-0472">Membrane</keyword>
<sequence>MKIPSLITVDPIAQKSHGTEKDRKHIKKVSSFCWRQSEIAIFPFNPPEYSAPFLAFTLRSPDMTDPPCEITSFSPEWVPQTDPVEPKTEKLQSSSRKSSLQKKVTKGSSSKLFFRKAKKANNTHKLSTKVNLSEYLMENNKRSPLPKIAVGHKTGEICLEEISTEFTNVASIHSYEVNINKAARYCFKKLEDGTFSIEKKQSDVDQKNQEPSQTENTNKRKPKTIGPYAGWYAYKPLKICFKKRSKTFKKTLQAKDQHQTDYVTLKQVNHLNLETEQQCNEGRKPSQTVVGACHSQSSEGTWAAIKSLVMPRKRACFSSKTQSYFESQVHLKAKAGNAGVQRFTGKKTSAKLNIPCIRFSRGKKRSGHFEETDEEYSTVDRNETKDIMRETEANQDEKAFMIKCNLHQSLMEPSMDKKIDPRAEHLRDEIHATGNSPEKLEMDSDRKECDNIQPEMTAGIIHEKHIEKNPQESHDHRNVSEKNRGDSEAQRHSLDTLNDKNTANNELGGPEKEITVSDKEETRTSQIKFLTERPDLHSCSFEQRKLENKDAAKRVMSGDIEIHTHDRQDDNEQRPISPEYKAQNRETGANMKTENFLQHTSSTMLSKDGDESEVCSHQPTYHSFTTSDQYEMLLIKAASSLVKSVIQSSVQQVIDEMSLDCSHPPSVLQS</sequence>
<evidence type="ECO:0000256" key="1">
    <source>
        <dbReference type="ARBA" id="ARBA00004635"/>
    </source>
</evidence>
<feature type="domain" description="A kinase-anchoring proteins AKAP-5 and AKAP-12 calmodulin (CaM)-binding" evidence="7">
    <location>
        <begin position="299"/>
        <end position="319"/>
    </location>
</feature>
<dbReference type="GO" id="GO:0050811">
    <property type="term" value="F:GABA receptor binding"/>
    <property type="evidence" value="ECO:0007669"/>
    <property type="project" value="TreeGrafter"/>
</dbReference>
<name>A0A6P7YVQ9_9AMPH</name>
<dbReference type="AlphaFoldDB" id="A0A6P7YVQ9"/>
<dbReference type="InterPro" id="IPR042375">
    <property type="entry name" value="AKAP5"/>
</dbReference>
<evidence type="ECO:0000256" key="2">
    <source>
        <dbReference type="ARBA" id="ARBA00022553"/>
    </source>
</evidence>
<dbReference type="FunCoup" id="A0A6P7YVQ9">
    <property type="interactions" value="222"/>
</dbReference>
<proteinExistence type="predicted"/>
<dbReference type="PROSITE" id="PS51893">
    <property type="entry name" value="AKAP_CAM_BD"/>
    <property type="match status" value="1"/>
</dbReference>
<evidence type="ECO:0000256" key="5">
    <source>
        <dbReference type="ARBA" id="ARBA00023288"/>
    </source>
</evidence>
<keyword evidence="3" id="KW-0112">Calmodulin-binding</keyword>
<dbReference type="GO" id="GO:0034237">
    <property type="term" value="F:protein kinase A regulatory subunit binding"/>
    <property type="evidence" value="ECO:0007669"/>
    <property type="project" value="TreeGrafter"/>
</dbReference>
<dbReference type="GO" id="GO:0008179">
    <property type="term" value="F:adenylate cyclase binding"/>
    <property type="evidence" value="ECO:0007669"/>
    <property type="project" value="InterPro"/>
</dbReference>
<feature type="region of interest" description="Disordered" evidence="6">
    <location>
        <begin position="71"/>
        <end position="104"/>
    </location>
</feature>
<dbReference type="GO" id="GO:0060090">
    <property type="term" value="F:molecular adaptor activity"/>
    <property type="evidence" value="ECO:0007669"/>
    <property type="project" value="TreeGrafter"/>
</dbReference>
<organism evidence="8 9">
    <name type="scientific">Microcaecilia unicolor</name>
    <dbReference type="NCBI Taxonomy" id="1415580"/>
    <lineage>
        <taxon>Eukaryota</taxon>
        <taxon>Metazoa</taxon>
        <taxon>Chordata</taxon>
        <taxon>Craniata</taxon>
        <taxon>Vertebrata</taxon>
        <taxon>Euteleostomi</taxon>
        <taxon>Amphibia</taxon>
        <taxon>Gymnophiona</taxon>
        <taxon>Siphonopidae</taxon>
        <taxon>Microcaecilia</taxon>
    </lineage>
</organism>
<dbReference type="RefSeq" id="XP_030071217.1">
    <property type="nucleotide sequence ID" value="XM_030215357.1"/>
</dbReference>
<keyword evidence="5" id="KW-0449">Lipoprotein</keyword>
<dbReference type="KEGG" id="muo:115478108"/>
<dbReference type="GO" id="GO:0035254">
    <property type="term" value="F:glutamate receptor binding"/>
    <property type="evidence" value="ECO:0007669"/>
    <property type="project" value="TreeGrafter"/>
</dbReference>
<evidence type="ECO:0000259" key="7">
    <source>
        <dbReference type="PROSITE" id="PS51893"/>
    </source>
</evidence>
<dbReference type="GO" id="GO:0043197">
    <property type="term" value="C:dendritic spine"/>
    <property type="evidence" value="ECO:0007669"/>
    <property type="project" value="TreeGrafter"/>
</dbReference>
<dbReference type="GO" id="GO:0005516">
    <property type="term" value="F:calmodulin binding"/>
    <property type="evidence" value="ECO:0007669"/>
    <property type="project" value="UniProtKB-KW"/>
</dbReference>
<evidence type="ECO:0000256" key="6">
    <source>
        <dbReference type="SAM" id="MobiDB-lite"/>
    </source>
</evidence>
<keyword evidence="2" id="KW-0597">Phosphoprotein</keyword>
<feature type="compositionally biased region" description="Basic and acidic residues" evidence="6">
    <location>
        <begin position="465"/>
        <end position="498"/>
    </location>
</feature>
<dbReference type="OrthoDB" id="9905114at2759"/>
<dbReference type="PANTHER" id="PTHR15182:SF0">
    <property type="entry name" value="A-KINASE ANCHOR PROTEIN 5"/>
    <property type="match status" value="1"/>
</dbReference>
<feature type="compositionally biased region" description="Basic and acidic residues" evidence="6">
    <location>
        <begin position="509"/>
        <end position="522"/>
    </location>
</feature>
<evidence type="ECO:0000313" key="9">
    <source>
        <dbReference type="RefSeq" id="XP_030071217.1"/>
    </source>
</evidence>
<protein>
    <submittedName>
        <fullName evidence="9">A-kinase anchor protein 5</fullName>
    </submittedName>
</protein>
<dbReference type="GO" id="GO:0060076">
    <property type="term" value="C:excitatory synapse"/>
    <property type="evidence" value="ECO:0007669"/>
    <property type="project" value="TreeGrafter"/>
</dbReference>
<comment type="subcellular location">
    <subcellularLocation>
        <location evidence="1">Membrane</location>
        <topology evidence="1">Lipid-anchor</topology>
    </subcellularLocation>
</comment>
<reference evidence="9" key="1">
    <citation type="submission" date="2025-08" db="UniProtKB">
        <authorList>
            <consortium name="RefSeq"/>
        </authorList>
    </citation>
    <scope>IDENTIFICATION</scope>
</reference>
<dbReference type="Proteomes" id="UP000515156">
    <property type="component" value="Chromosome 9"/>
</dbReference>
<evidence type="ECO:0000313" key="8">
    <source>
        <dbReference type="Proteomes" id="UP000515156"/>
    </source>
</evidence>
<dbReference type="InterPro" id="IPR001573">
    <property type="entry name" value="AKAP_WSK"/>
</dbReference>